<evidence type="ECO:0000256" key="1">
    <source>
        <dbReference type="ARBA" id="ARBA00004141"/>
    </source>
</evidence>
<comment type="caution">
    <text evidence="8">The sequence shown here is derived from an EMBL/GenBank/DDBJ whole genome shotgun (WGS) entry which is preliminary data.</text>
</comment>
<dbReference type="OrthoDB" id="8683688at2"/>
<comment type="subcellular location">
    <subcellularLocation>
        <location evidence="1">Membrane</location>
        <topology evidence="1">Multi-pass membrane protein</topology>
    </subcellularLocation>
</comment>
<feature type="transmembrane region" description="Helical" evidence="7">
    <location>
        <begin position="220"/>
        <end position="242"/>
    </location>
</feature>
<feature type="transmembrane region" description="Helical" evidence="7">
    <location>
        <begin position="6"/>
        <end position="23"/>
    </location>
</feature>
<protein>
    <submittedName>
        <fullName evidence="8">AEC family transporter</fullName>
    </submittedName>
</protein>
<dbReference type="PANTHER" id="PTHR36838">
    <property type="entry name" value="AUXIN EFFLUX CARRIER FAMILY PROTEIN"/>
    <property type="match status" value="1"/>
</dbReference>
<feature type="transmembrane region" description="Helical" evidence="7">
    <location>
        <begin position="181"/>
        <end position="200"/>
    </location>
</feature>
<feature type="transmembrane region" description="Helical" evidence="7">
    <location>
        <begin position="91"/>
        <end position="114"/>
    </location>
</feature>
<reference evidence="8 9" key="1">
    <citation type="journal article" date="2015" name="Antonie Van Leeuwenhoek">
        <title>Lampropedia puyangensis sp. nov., isolated from symptomatic bark of Populus ? euramericana canker and emended description of Lampropedia hyalina (Ehrenberg 1832) Lee et al. 2004.</title>
        <authorList>
            <person name="Li Y."/>
            <person name="Wang T."/>
            <person name="Piao C.G."/>
            <person name="Wang L.F."/>
            <person name="Tian G.Z."/>
            <person name="Zhu T.H."/>
            <person name="Guo M.W."/>
        </authorList>
    </citation>
    <scope>NUCLEOTIDE SEQUENCE [LARGE SCALE GENOMIC DNA]</scope>
    <source>
        <strain evidence="8 9">2-bin</strain>
    </source>
</reference>
<proteinExistence type="predicted"/>
<feature type="transmembrane region" description="Helical" evidence="7">
    <location>
        <begin position="120"/>
        <end position="145"/>
    </location>
</feature>
<dbReference type="AlphaFoldDB" id="A0A4S8ER05"/>
<dbReference type="PANTHER" id="PTHR36838:SF3">
    <property type="entry name" value="TRANSPORTER AUXIN EFFLUX CARRIER EC FAMILY"/>
    <property type="match status" value="1"/>
</dbReference>
<dbReference type="GO" id="GO:0055085">
    <property type="term" value="P:transmembrane transport"/>
    <property type="evidence" value="ECO:0007669"/>
    <property type="project" value="InterPro"/>
</dbReference>
<feature type="transmembrane region" description="Helical" evidence="7">
    <location>
        <begin position="299"/>
        <end position="324"/>
    </location>
</feature>
<dbReference type="Pfam" id="PF03547">
    <property type="entry name" value="Mem_trans"/>
    <property type="match status" value="1"/>
</dbReference>
<evidence type="ECO:0000256" key="5">
    <source>
        <dbReference type="ARBA" id="ARBA00022989"/>
    </source>
</evidence>
<sequence>MSHPVLQALLPVVILIAIGYYIGKKHWVSANGTKDLSNVVFLVLAPALLFRTMSNVHLEDIDFRPVLVYFAAMWLVFGAVLWKLHFTRRAAVLGLASTFSNTLMIGVPLVSLTYGEEGLVTLFALVSLHAFVMLTMVTIVLELALELENARHGKAPKQRRSITTRLVGLGHTLFKAAKASLLHPVPLPIVCGLLFAQTGLKLPSVIDQPLQLLGAAFSPVALLLVGASLAVTTLGGHLRVALLLVGMKNLFHPLVLALLGLALGFSGVPFAVMVLTASLPIGANVYLYAIRYKVAEQEVVAAVALSTMLGLFTVALVMLLVGYLP</sequence>
<accession>A0A4S8ER05</accession>
<evidence type="ECO:0000256" key="3">
    <source>
        <dbReference type="ARBA" id="ARBA00022475"/>
    </source>
</evidence>
<feature type="transmembrane region" description="Helical" evidence="7">
    <location>
        <begin position="35"/>
        <end position="54"/>
    </location>
</feature>
<dbReference type="Proteomes" id="UP000308917">
    <property type="component" value="Unassembled WGS sequence"/>
</dbReference>
<dbReference type="InterPro" id="IPR004776">
    <property type="entry name" value="Mem_transp_PIN-like"/>
</dbReference>
<dbReference type="RefSeq" id="WP_136574960.1">
    <property type="nucleotide sequence ID" value="NZ_STFG01000039.1"/>
</dbReference>
<evidence type="ECO:0000256" key="4">
    <source>
        <dbReference type="ARBA" id="ARBA00022692"/>
    </source>
</evidence>
<keyword evidence="3" id="KW-1003">Cell membrane</keyword>
<organism evidence="8 9">
    <name type="scientific">Lampropedia puyangensis</name>
    <dbReference type="NCBI Taxonomy" id="1330072"/>
    <lineage>
        <taxon>Bacteria</taxon>
        <taxon>Pseudomonadati</taxon>
        <taxon>Pseudomonadota</taxon>
        <taxon>Betaproteobacteria</taxon>
        <taxon>Burkholderiales</taxon>
        <taxon>Comamonadaceae</taxon>
        <taxon>Lampropedia</taxon>
    </lineage>
</organism>
<gene>
    <name evidence="8" type="ORF">E9531_16955</name>
</gene>
<dbReference type="GO" id="GO:0016020">
    <property type="term" value="C:membrane"/>
    <property type="evidence" value="ECO:0007669"/>
    <property type="project" value="UniProtKB-SubCell"/>
</dbReference>
<name>A0A4S8ER05_9BURK</name>
<keyword evidence="2" id="KW-0813">Transport</keyword>
<evidence type="ECO:0000256" key="7">
    <source>
        <dbReference type="SAM" id="Phobius"/>
    </source>
</evidence>
<evidence type="ECO:0000256" key="2">
    <source>
        <dbReference type="ARBA" id="ARBA00022448"/>
    </source>
</evidence>
<dbReference type="EMBL" id="STFG01000039">
    <property type="protein sequence ID" value="THT95954.1"/>
    <property type="molecule type" value="Genomic_DNA"/>
</dbReference>
<keyword evidence="9" id="KW-1185">Reference proteome</keyword>
<keyword evidence="6 7" id="KW-0472">Membrane</keyword>
<feature type="transmembrane region" description="Helical" evidence="7">
    <location>
        <begin position="66"/>
        <end position="84"/>
    </location>
</feature>
<evidence type="ECO:0000313" key="8">
    <source>
        <dbReference type="EMBL" id="THT95954.1"/>
    </source>
</evidence>
<feature type="transmembrane region" description="Helical" evidence="7">
    <location>
        <begin position="254"/>
        <end position="279"/>
    </location>
</feature>
<keyword evidence="5 7" id="KW-1133">Transmembrane helix</keyword>
<keyword evidence="4 7" id="KW-0812">Transmembrane</keyword>
<evidence type="ECO:0000256" key="6">
    <source>
        <dbReference type="ARBA" id="ARBA00023136"/>
    </source>
</evidence>
<evidence type="ECO:0000313" key="9">
    <source>
        <dbReference type="Proteomes" id="UP000308917"/>
    </source>
</evidence>